<dbReference type="InterPro" id="IPR029526">
    <property type="entry name" value="PGBD"/>
</dbReference>
<evidence type="ECO:0000259" key="2">
    <source>
        <dbReference type="Pfam" id="PF13843"/>
    </source>
</evidence>
<sequence length="537" mass="61800">MADAQPDTSEGSDINEEIDSEEKDETDDPLERAQWFEAMFGDEEACDFDGFQSDWATDDFRPREKMPYTRVPGIKIEMPNNFTPAEIFSQIFTEEMWMKITKETNLYADQTRSANPSSSKWVAVTVAEIKTFIGICLAMGVLDLPARRDYWRQKKWLFQTNIPKAMSRDRFAIIWRYFHLQDNNATDVDRSDKLWKVRWYLNYLTTQFQKLYEVNGFVTIDESMVKFKGRLAFRQYLPLKPTKWGIKVWVLAESSTGYVSNFQVYTGRDGRTEKGLAHRVVMDLVKPYYGSHLSVVMDNFYSGVPLFEDLKAHGVDACGTIHANRKGIPPKPQAMAKHQYQVAQKDDLTFCAWQDTKVVMVLSNYHNPSATGTVKRKKGGHAQTDVTVPACLADYQKHMKGVDLLDQMVGYYQFQHRSKKWWRRLFFFFLSVGCYNSFIVVRGAEAAYKSSYKEWVEDLAQELITPVTSRSAPQSPAGPSRASAEHDCQKIFEKRKVCWECSQAKSGTGVRTGATVYGCRQCQVPLHIECFGKHCRR</sequence>
<evidence type="ECO:0000313" key="4">
    <source>
        <dbReference type="Proteomes" id="UP001174136"/>
    </source>
</evidence>
<gene>
    <name evidence="3" type="primary">PGBD4_17</name>
    <name evidence="3" type="ORF">N1851_025820</name>
</gene>
<comment type="caution">
    <text evidence="3">The sequence shown here is derived from an EMBL/GenBank/DDBJ whole genome shotgun (WGS) entry which is preliminary data.</text>
</comment>
<feature type="compositionally biased region" description="Acidic residues" evidence="1">
    <location>
        <begin position="13"/>
        <end position="28"/>
    </location>
</feature>
<dbReference type="Proteomes" id="UP001174136">
    <property type="component" value="Unassembled WGS sequence"/>
</dbReference>
<evidence type="ECO:0000313" key="3">
    <source>
        <dbReference type="EMBL" id="KAK0137944.1"/>
    </source>
</evidence>
<reference evidence="3" key="1">
    <citation type="journal article" date="2023" name="Front. Mar. Sci.">
        <title>A new Merluccius polli reference genome to investigate the effects of global change in West African waters.</title>
        <authorList>
            <person name="Mateo J.L."/>
            <person name="Blanco-Fernandez C."/>
            <person name="Garcia-Vazquez E."/>
            <person name="Machado-Schiaffino G."/>
        </authorList>
    </citation>
    <scope>NUCLEOTIDE SEQUENCE</scope>
    <source>
        <strain evidence="3">C29</strain>
        <tissue evidence="3">Fin</tissue>
    </source>
</reference>
<dbReference type="Pfam" id="PF13843">
    <property type="entry name" value="DDE_Tnp_1_7"/>
    <property type="match status" value="1"/>
</dbReference>
<organism evidence="3 4">
    <name type="scientific">Merluccius polli</name>
    <name type="common">Benguela hake</name>
    <name type="synonym">Merluccius cadenati</name>
    <dbReference type="NCBI Taxonomy" id="89951"/>
    <lineage>
        <taxon>Eukaryota</taxon>
        <taxon>Metazoa</taxon>
        <taxon>Chordata</taxon>
        <taxon>Craniata</taxon>
        <taxon>Vertebrata</taxon>
        <taxon>Euteleostomi</taxon>
        <taxon>Actinopterygii</taxon>
        <taxon>Neopterygii</taxon>
        <taxon>Teleostei</taxon>
        <taxon>Neoteleostei</taxon>
        <taxon>Acanthomorphata</taxon>
        <taxon>Zeiogadaria</taxon>
        <taxon>Gadariae</taxon>
        <taxon>Gadiformes</taxon>
        <taxon>Gadoidei</taxon>
        <taxon>Merlucciidae</taxon>
        <taxon>Merluccius</taxon>
    </lineage>
</organism>
<dbReference type="EMBL" id="JAOPHQ010004840">
    <property type="protein sequence ID" value="KAK0137944.1"/>
    <property type="molecule type" value="Genomic_DNA"/>
</dbReference>
<dbReference type="PANTHER" id="PTHR46599:SF3">
    <property type="entry name" value="PIGGYBAC TRANSPOSABLE ELEMENT-DERIVED PROTEIN 4"/>
    <property type="match status" value="1"/>
</dbReference>
<protein>
    <submittedName>
        <fullName evidence="3">PiggyBac transposable element-derived protein 4</fullName>
    </submittedName>
</protein>
<feature type="domain" description="PiggyBac transposable element-derived protein" evidence="2">
    <location>
        <begin position="83"/>
        <end position="438"/>
    </location>
</feature>
<accession>A0AA47MD89</accession>
<feature type="compositionally biased region" description="Polar residues" evidence="1">
    <location>
        <begin position="1"/>
        <end position="12"/>
    </location>
</feature>
<feature type="region of interest" description="Disordered" evidence="1">
    <location>
        <begin position="1"/>
        <end position="31"/>
    </location>
</feature>
<dbReference type="AlphaFoldDB" id="A0AA47MD89"/>
<evidence type="ECO:0000256" key="1">
    <source>
        <dbReference type="SAM" id="MobiDB-lite"/>
    </source>
</evidence>
<name>A0AA47MD89_MERPO</name>
<keyword evidence="4" id="KW-1185">Reference proteome</keyword>
<proteinExistence type="predicted"/>
<dbReference type="PANTHER" id="PTHR46599">
    <property type="entry name" value="PIGGYBAC TRANSPOSABLE ELEMENT-DERIVED PROTEIN 4"/>
    <property type="match status" value="1"/>
</dbReference>